<evidence type="ECO:0000313" key="3">
    <source>
        <dbReference type="Proteomes" id="UP001596072"/>
    </source>
</evidence>
<dbReference type="Proteomes" id="UP001596072">
    <property type="component" value="Unassembled WGS sequence"/>
</dbReference>
<feature type="domain" description="HD/PDEase" evidence="1">
    <location>
        <begin position="74"/>
        <end position="172"/>
    </location>
</feature>
<evidence type="ECO:0000259" key="1">
    <source>
        <dbReference type="SMART" id="SM00471"/>
    </source>
</evidence>
<dbReference type="PANTHER" id="PTHR35569">
    <property type="entry name" value="CYANAMIDE HYDRATASE DDI2-RELATED"/>
    <property type="match status" value="1"/>
</dbReference>
<keyword evidence="3" id="KW-1185">Reference proteome</keyword>
<sequence>MAAVGSPTWIVRTNGSLSLRDQLRFARAAVAREVVALPAAIRRRPEPRRVLDADRSPPDTRLARAMQQVSASALPAPLLGHSIRTWLWGSMLAEIDGIAYDDELLYVAALLHDLGLAPGHRPSPEAGCFAVHGAVEARDLLLDAGADAEYARRVCDAIAAHFNVNVPLDWGAEAHLLHGGAHVDVVGRRLGEIAASTVTQVLEREPRIGFADCFTQAMRTEAELRPGSRAGLLWRLGMERAIRRARFPTPAG</sequence>
<accession>A0ABW0ZEW2</accession>
<dbReference type="Gene3D" id="1.10.3210.10">
    <property type="entry name" value="Hypothetical protein af1432"/>
    <property type="match status" value="1"/>
</dbReference>
<evidence type="ECO:0000313" key="2">
    <source>
        <dbReference type="EMBL" id="MFC5728101.1"/>
    </source>
</evidence>
<dbReference type="EMBL" id="JBHSNS010000001">
    <property type="protein sequence ID" value="MFC5728101.1"/>
    <property type="molecule type" value="Genomic_DNA"/>
</dbReference>
<dbReference type="Pfam" id="PF01966">
    <property type="entry name" value="HD"/>
    <property type="match status" value="1"/>
</dbReference>
<dbReference type="InterPro" id="IPR006674">
    <property type="entry name" value="HD_domain"/>
</dbReference>
<organism evidence="2 3">
    <name type="scientific">Nocardioides vastitatis</name>
    <dbReference type="NCBI Taxonomy" id="2568655"/>
    <lineage>
        <taxon>Bacteria</taxon>
        <taxon>Bacillati</taxon>
        <taxon>Actinomycetota</taxon>
        <taxon>Actinomycetes</taxon>
        <taxon>Propionibacteriales</taxon>
        <taxon>Nocardioidaceae</taxon>
        <taxon>Nocardioides</taxon>
    </lineage>
</organism>
<gene>
    <name evidence="2" type="ORF">ACFPQB_04180</name>
</gene>
<dbReference type="InterPro" id="IPR003607">
    <property type="entry name" value="HD/PDEase_dom"/>
</dbReference>
<dbReference type="CDD" id="cd00077">
    <property type="entry name" value="HDc"/>
    <property type="match status" value="1"/>
</dbReference>
<protein>
    <submittedName>
        <fullName evidence="2">HD domain-containing protein</fullName>
    </submittedName>
</protein>
<dbReference type="SMART" id="SM00471">
    <property type="entry name" value="HDc"/>
    <property type="match status" value="1"/>
</dbReference>
<comment type="caution">
    <text evidence="2">The sequence shown here is derived from an EMBL/GenBank/DDBJ whole genome shotgun (WGS) entry which is preliminary data.</text>
</comment>
<name>A0ABW0ZEW2_9ACTN</name>
<reference evidence="3" key="1">
    <citation type="journal article" date="2019" name="Int. J. Syst. Evol. Microbiol.">
        <title>The Global Catalogue of Microorganisms (GCM) 10K type strain sequencing project: providing services to taxonomists for standard genome sequencing and annotation.</title>
        <authorList>
            <consortium name="The Broad Institute Genomics Platform"/>
            <consortium name="The Broad Institute Genome Sequencing Center for Infectious Disease"/>
            <person name="Wu L."/>
            <person name="Ma J."/>
        </authorList>
    </citation>
    <scope>NUCLEOTIDE SEQUENCE [LARGE SCALE GENOMIC DNA]</scope>
    <source>
        <strain evidence="3">YIM 94188</strain>
    </source>
</reference>
<dbReference type="SUPFAM" id="SSF109604">
    <property type="entry name" value="HD-domain/PDEase-like"/>
    <property type="match status" value="1"/>
</dbReference>
<dbReference type="PANTHER" id="PTHR35569:SF1">
    <property type="entry name" value="CYANAMIDE HYDRATASE DDI2-RELATED"/>
    <property type="match status" value="1"/>
</dbReference>
<proteinExistence type="predicted"/>
<dbReference type="RefSeq" id="WP_136431755.1">
    <property type="nucleotide sequence ID" value="NZ_JBHSNS010000001.1"/>
</dbReference>